<protein>
    <submittedName>
        <fullName evidence="4">N-acetylmuramoyl-L-alanine amidase</fullName>
    </submittedName>
</protein>
<dbReference type="SUPFAM" id="SSF55846">
    <property type="entry name" value="N-acetylmuramoyl-L-alanine amidase-like"/>
    <property type="match status" value="1"/>
</dbReference>
<dbReference type="Gene3D" id="3.40.80.10">
    <property type="entry name" value="Peptidoglycan recognition protein-like"/>
    <property type="match status" value="1"/>
</dbReference>
<evidence type="ECO:0000259" key="2">
    <source>
        <dbReference type="SMART" id="SM00644"/>
    </source>
</evidence>
<evidence type="ECO:0000313" key="5">
    <source>
        <dbReference type="Proteomes" id="UP001500604"/>
    </source>
</evidence>
<dbReference type="InterPro" id="IPR015510">
    <property type="entry name" value="PGRP"/>
</dbReference>
<dbReference type="SMART" id="SM00701">
    <property type="entry name" value="PGRP"/>
    <property type="match status" value="1"/>
</dbReference>
<evidence type="ECO:0000259" key="3">
    <source>
        <dbReference type="SMART" id="SM00701"/>
    </source>
</evidence>
<accession>A0ABP8UY88</accession>
<dbReference type="InterPro" id="IPR036505">
    <property type="entry name" value="Amidase/PGRP_sf"/>
</dbReference>
<dbReference type="InterPro" id="IPR002502">
    <property type="entry name" value="Amidase_domain"/>
</dbReference>
<dbReference type="EMBL" id="BAABFL010000011">
    <property type="protein sequence ID" value="GAA4647886.1"/>
    <property type="molecule type" value="Genomic_DNA"/>
</dbReference>
<gene>
    <name evidence="4" type="ORF">GCM10023116_01480</name>
</gene>
<feature type="domain" description="Peptidoglycan recognition protein family" evidence="3">
    <location>
        <begin position="2"/>
        <end position="123"/>
    </location>
</feature>
<dbReference type="CDD" id="cd06583">
    <property type="entry name" value="PGRP"/>
    <property type="match status" value="1"/>
</dbReference>
<dbReference type="PANTHER" id="PTHR11022">
    <property type="entry name" value="PEPTIDOGLYCAN RECOGNITION PROTEIN"/>
    <property type="match status" value="1"/>
</dbReference>
<organism evidence="4 5">
    <name type="scientific">Kistimonas scapharcae</name>
    <dbReference type="NCBI Taxonomy" id="1036133"/>
    <lineage>
        <taxon>Bacteria</taxon>
        <taxon>Pseudomonadati</taxon>
        <taxon>Pseudomonadota</taxon>
        <taxon>Gammaproteobacteria</taxon>
        <taxon>Oceanospirillales</taxon>
        <taxon>Endozoicomonadaceae</taxon>
        <taxon>Kistimonas</taxon>
    </lineage>
</organism>
<sequence>MGKRNETTVVVVHCSATRPDSKVTFDDIRRWHMMERAFMDIGYHFVIERDGSLKQGRAIDDWGAHVKGHNHESVGICLVGGMDARGQAEDNFTPLQKRMLRFLVAGCRGLWPGVTVKGHHHYNRDKECPSFDVQAWLLDEGMAP</sequence>
<reference evidence="5" key="1">
    <citation type="journal article" date="2019" name="Int. J. Syst. Evol. Microbiol.">
        <title>The Global Catalogue of Microorganisms (GCM) 10K type strain sequencing project: providing services to taxonomists for standard genome sequencing and annotation.</title>
        <authorList>
            <consortium name="The Broad Institute Genomics Platform"/>
            <consortium name="The Broad Institute Genome Sequencing Center for Infectious Disease"/>
            <person name="Wu L."/>
            <person name="Ma J."/>
        </authorList>
    </citation>
    <scope>NUCLEOTIDE SEQUENCE [LARGE SCALE GENOMIC DNA]</scope>
    <source>
        <strain evidence="5">JCM 17805</strain>
    </source>
</reference>
<dbReference type="SMART" id="SM00644">
    <property type="entry name" value="Ami_2"/>
    <property type="match status" value="1"/>
</dbReference>
<comment type="caution">
    <text evidence="4">The sequence shown here is derived from an EMBL/GenBank/DDBJ whole genome shotgun (WGS) entry which is preliminary data.</text>
</comment>
<proteinExistence type="inferred from homology"/>
<keyword evidence="5" id="KW-1185">Reference proteome</keyword>
<dbReference type="Proteomes" id="UP001500604">
    <property type="component" value="Unassembled WGS sequence"/>
</dbReference>
<dbReference type="Pfam" id="PF01510">
    <property type="entry name" value="Amidase_2"/>
    <property type="match status" value="1"/>
</dbReference>
<dbReference type="InterPro" id="IPR006619">
    <property type="entry name" value="PGRP_domain_met/bac"/>
</dbReference>
<feature type="domain" description="N-acetylmuramoyl-L-alanine amidase" evidence="2">
    <location>
        <begin position="1"/>
        <end position="130"/>
    </location>
</feature>
<dbReference type="PANTHER" id="PTHR11022:SF41">
    <property type="entry name" value="PEPTIDOGLYCAN-RECOGNITION PROTEIN LC-RELATED"/>
    <property type="match status" value="1"/>
</dbReference>
<evidence type="ECO:0000313" key="4">
    <source>
        <dbReference type="EMBL" id="GAA4647886.1"/>
    </source>
</evidence>
<name>A0ABP8UY88_9GAMM</name>
<dbReference type="RefSeq" id="WP_345192839.1">
    <property type="nucleotide sequence ID" value="NZ_BAABFL010000011.1"/>
</dbReference>
<comment type="similarity">
    <text evidence="1">Belongs to the N-acetylmuramoyl-L-alanine amidase 2 family.</text>
</comment>
<evidence type="ECO:0000256" key="1">
    <source>
        <dbReference type="ARBA" id="ARBA00007553"/>
    </source>
</evidence>